<sequence length="131" mass="14683">HLARKSEHKLSRSPLAGDHAYSSGISTVDAKRLLLQYGPNELEEKRTSKWRVLLRQFTAPMPIGIWIAIIIEAALQSWIDVVILLILQLLNAAIGFFESNKADKALEALKASLKPRAQVNRDGVWTIIDSR</sequence>
<dbReference type="Pfam" id="PF00690">
    <property type="entry name" value="Cation_ATPase_N"/>
    <property type="match status" value="1"/>
</dbReference>
<feature type="transmembrane region" description="Helical" evidence="1">
    <location>
        <begin position="77"/>
        <end position="97"/>
    </location>
</feature>
<keyword evidence="1" id="KW-0472">Membrane</keyword>
<feature type="transmembrane region" description="Helical" evidence="1">
    <location>
        <begin position="52"/>
        <end position="71"/>
    </location>
</feature>
<feature type="domain" description="Cation-transporting P-type ATPase N-terminal" evidence="2">
    <location>
        <begin position="6"/>
        <end position="77"/>
    </location>
</feature>
<keyword evidence="1" id="KW-1133">Transmembrane helix</keyword>
<dbReference type="Gene3D" id="2.70.150.10">
    <property type="entry name" value="Calcium-transporting ATPase, cytoplasmic transduction domain A"/>
    <property type="match status" value="1"/>
</dbReference>
<dbReference type="AlphaFoldDB" id="A0A0H5RHC8"/>
<reference evidence="3" key="1">
    <citation type="submission" date="2015-04" db="EMBL/GenBank/DDBJ databases">
        <title>The genome sequence of the plant pathogenic Rhizarian Plasmodiophora brassicae reveals insights in its biotrophic life cycle and the origin of chitin synthesis.</title>
        <authorList>
            <person name="Schwelm A."/>
            <person name="Fogelqvist J."/>
            <person name="Knaust A."/>
            <person name="Julke S."/>
            <person name="Lilja T."/>
            <person name="Dhandapani V."/>
            <person name="Bonilla-Rosso G."/>
            <person name="Karlsson M."/>
            <person name="Shevchenko A."/>
            <person name="Choi S.R."/>
            <person name="Kim H.G."/>
            <person name="Park J.Y."/>
            <person name="Lim Y.P."/>
            <person name="Ludwig-Muller J."/>
            <person name="Dixelius C."/>
        </authorList>
    </citation>
    <scope>NUCLEOTIDE SEQUENCE</scope>
    <source>
        <tissue evidence="3">Potato root galls</tissue>
    </source>
</reference>
<feature type="non-terminal residue" evidence="3">
    <location>
        <position position="1"/>
    </location>
</feature>
<evidence type="ECO:0000256" key="1">
    <source>
        <dbReference type="SAM" id="Phobius"/>
    </source>
</evidence>
<protein>
    <recommendedName>
        <fullName evidence="2">Cation-transporting P-type ATPase N-terminal domain-containing protein</fullName>
    </recommendedName>
</protein>
<evidence type="ECO:0000259" key="2">
    <source>
        <dbReference type="SMART" id="SM00831"/>
    </source>
</evidence>
<evidence type="ECO:0000313" key="3">
    <source>
        <dbReference type="EMBL" id="CRZ13151.1"/>
    </source>
</evidence>
<dbReference type="SMART" id="SM00831">
    <property type="entry name" value="Cation_ATPase_N"/>
    <property type="match status" value="1"/>
</dbReference>
<proteinExistence type="predicted"/>
<accession>A0A0H5RHC8</accession>
<dbReference type="InterPro" id="IPR004014">
    <property type="entry name" value="ATPase_P-typ_cation-transptr_N"/>
</dbReference>
<feature type="non-terminal residue" evidence="3">
    <location>
        <position position="131"/>
    </location>
</feature>
<organism evidence="3">
    <name type="scientific">Spongospora subterranea</name>
    <dbReference type="NCBI Taxonomy" id="70186"/>
    <lineage>
        <taxon>Eukaryota</taxon>
        <taxon>Sar</taxon>
        <taxon>Rhizaria</taxon>
        <taxon>Endomyxa</taxon>
        <taxon>Phytomyxea</taxon>
        <taxon>Plasmodiophorida</taxon>
        <taxon>Plasmodiophoridae</taxon>
        <taxon>Spongospora</taxon>
    </lineage>
</organism>
<name>A0A0H5RHC8_9EUKA</name>
<dbReference type="InterPro" id="IPR023298">
    <property type="entry name" value="ATPase_P-typ_TM_dom_sf"/>
</dbReference>
<dbReference type="PANTHER" id="PTHR42861">
    <property type="entry name" value="CALCIUM-TRANSPORTING ATPASE"/>
    <property type="match status" value="1"/>
</dbReference>
<dbReference type="EMBL" id="HACM01012709">
    <property type="protein sequence ID" value="CRZ13151.1"/>
    <property type="molecule type" value="Transcribed_RNA"/>
</dbReference>
<dbReference type="Gene3D" id="1.20.1110.10">
    <property type="entry name" value="Calcium-transporting ATPase, transmembrane domain"/>
    <property type="match status" value="1"/>
</dbReference>
<dbReference type="SUPFAM" id="SSF81665">
    <property type="entry name" value="Calcium ATPase, transmembrane domain M"/>
    <property type="match status" value="1"/>
</dbReference>
<keyword evidence="1" id="KW-0812">Transmembrane</keyword>